<dbReference type="Pfam" id="PF01497">
    <property type="entry name" value="Peripla_BP_2"/>
    <property type="match status" value="1"/>
</dbReference>
<dbReference type="InterPro" id="IPR051313">
    <property type="entry name" value="Bact_iron-sidero_bind"/>
</dbReference>
<comment type="subcellular location">
    <subcellularLocation>
        <location evidence="1">Cell envelope</location>
    </subcellularLocation>
</comment>
<feature type="chain" id="PRO_5045684610" evidence="5">
    <location>
        <begin position="19"/>
        <end position="320"/>
    </location>
</feature>
<keyword evidence="8" id="KW-1185">Reference proteome</keyword>
<organism evidence="7 8">
    <name type="scientific">Planomicrobium stackebrandtii</name>
    <dbReference type="NCBI Taxonomy" id="253160"/>
    <lineage>
        <taxon>Bacteria</taxon>
        <taxon>Bacillati</taxon>
        <taxon>Bacillota</taxon>
        <taxon>Bacilli</taxon>
        <taxon>Bacillales</taxon>
        <taxon>Caryophanaceae</taxon>
        <taxon>Planomicrobium</taxon>
    </lineage>
</organism>
<proteinExistence type="inferred from homology"/>
<dbReference type="RefSeq" id="WP_308787719.1">
    <property type="nucleotide sequence ID" value="NZ_JAUSWB010000006.1"/>
</dbReference>
<feature type="domain" description="Fe/B12 periplasmic-binding" evidence="6">
    <location>
        <begin position="59"/>
        <end position="320"/>
    </location>
</feature>
<evidence type="ECO:0000256" key="4">
    <source>
        <dbReference type="ARBA" id="ARBA00022729"/>
    </source>
</evidence>
<evidence type="ECO:0000256" key="1">
    <source>
        <dbReference type="ARBA" id="ARBA00004196"/>
    </source>
</evidence>
<evidence type="ECO:0000256" key="2">
    <source>
        <dbReference type="ARBA" id="ARBA00008814"/>
    </source>
</evidence>
<gene>
    <name evidence="7" type="ORF">QOZ98_002485</name>
</gene>
<reference evidence="7 8" key="1">
    <citation type="submission" date="2023-07" db="EMBL/GenBank/DDBJ databases">
        <title>Genomic Encyclopedia of Type Strains, Phase IV (KMG-IV): sequencing the most valuable type-strain genomes for metagenomic binning, comparative biology and taxonomic classification.</title>
        <authorList>
            <person name="Goeker M."/>
        </authorList>
    </citation>
    <scope>NUCLEOTIDE SEQUENCE [LARGE SCALE GENOMIC DNA]</scope>
    <source>
        <strain evidence="7 8">DSM 16419</strain>
    </source>
</reference>
<accession>A0ABU0GWE1</accession>
<evidence type="ECO:0000256" key="3">
    <source>
        <dbReference type="ARBA" id="ARBA00022448"/>
    </source>
</evidence>
<dbReference type="PROSITE" id="PS50983">
    <property type="entry name" value="FE_B12_PBP"/>
    <property type="match status" value="1"/>
</dbReference>
<keyword evidence="4 5" id="KW-0732">Signal</keyword>
<comment type="similarity">
    <text evidence="2">Belongs to the bacterial solute-binding protein 8 family.</text>
</comment>
<dbReference type="PROSITE" id="PS51257">
    <property type="entry name" value="PROKAR_LIPOPROTEIN"/>
    <property type="match status" value="1"/>
</dbReference>
<name>A0ABU0GWE1_9BACL</name>
<dbReference type="InterPro" id="IPR002491">
    <property type="entry name" value="ABC_transptr_periplasmic_BD"/>
</dbReference>
<evidence type="ECO:0000313" key="7">
    <source>
        <dbReference type="EMBL" id="MDQ0429657.1"/>
    </source>
</evidence>
<dbReference type="SUPFAM" id="SSF53807">
    <property type="entry name" value="Helical backbone' metal receptor"/>
    <property type="match status" value="1"/>
</dbReference>
<dbReference type="InterPro" id="IPR033870">
    <property type="entry name" value="FatB"/>
</dbReference>
<evidence type="ECO:0000313" key="8">
    <source>
        <dbReference type="Proteomes" id="UP001241988"/>
    </source>
</evidence>
<dbReference type="CDD" id="cd01140">
    <property type="entry name" value="FatB"/>
    <property type="match status" value="1"/>
</dbReference>
<protein>
    <submittedName>
        <fullName evidence="7">Iron complex transport system substrate-binding protein</fullName>
    </submittedName>
</protein>
<keyword evidence="3" id="KW-0813">Transport</keyword>
<evidence type="ECO:0000259" key="6">
    <source>
        <dbReference type="PROSITE" id="PS50983"/>
    </source>
</evidence>
<dbReference type="Gene3D" id="3.40.50.1980">
    <property type="entry name" value="Nitrogenase molybdenum iron protein domain"/>
    <property type="match status" value="2"/>
</dbReference>
<comment type="caution">
    <text evidence="7">The sequence shown here is derived from an EMBL/GenBank/DDBJ whole genome shotgun (WGS) entry which is preliminary data.</text>
</comment>
<dbReference type="EMBL" id="JAUSWB010000006">
    <property type="protein sequence ID" value="MDQ0429657.1"/>
    <property type="molecule type" value="Genomic_DNA"/>
</dbReference>
<dbReference type="PANTHER" id="PTHR30532">
    <property type="entry name" value="IRON III DICITRATE-BINDING PERIPLASMIC PROTEIN"/>
    <property type="match status" value="1"/>
</dbReference>
<evidence type="ECO:0000256" key="5">
    <source>
        <dbReference type="SAM" id="SignalP"/>
    </source>
</evidence>
<dbReference type="PANTHER" id="PTHR30532:SF28">
    <property type="entry name" value="PETROBACTIN-BINDING PROTEIN YCLQ"/>
    <property type="match status" value="1"/>
</dbReference>
<sequence length="320" mass="35037">MKKWLLAALTLMMVAFLAACGSTEETTESDTANAGAEETEEMTVTHELGETTFNKNPEKVVVFDFGVLDSMDQLEIDAVAGVPQENVPAYLEEEYGNAEKYENVGTLKEADFEAIHAMEPDLIIISGRQAEMYEEFSDIAPTIHMAVDTDNYMESFEGNMTTLGEIFGKEDQVVEELAAIDAQIEEVKATVSESDEKALITLANEGKVSAYGAASRFGIIHDVFGVQQADEGIEASTHGQSISFEYILETNPDMMFVVDRNAAVGNEASAADSLENELVQKTTAYKNDKIIYLDPDFWYLSGGGLQSVTQMVTDVQTAFE</sequence>
<dbReference type="Proteomes" id="UP001241988">
    <property type="component" value="Unassembled WGS sequence"/>
</dbReference>
<feature type="signal peptide" evidence="5">
    <location>
        <begin position="1"/>
        <end position="18"/>
    </location>
</feature>